<sequence length="289" mass="31445">MHDVLSAPADAISRLSVAEIATLDFSRVVALTNEPNMPSGGGATVRRVLELAPVRLGRPVLEVGSNTGYTTIEMASWLDAPVTGLDVNPVSNVFATAKAAAYGIGNATFVLGDGQGMPFPDDHFDLVFCSNVTSFMDDHAKAINEYYRVLAPLGVLASVPIYYLRTPPESLRARVEEAIGVPLPVTSRDYWADMFSRPGVSLIADESYEYVRQSPERIAGYTAAVMSGPHLRDLPADKLAALRNRLAHFYELFDENLSYCGYSILLFRSSHPNPEPVLHTTRPAARDTA</sequence>
<gene>
    <name evidence="3" type="ORF">KGQ19_13340</name>
</gene>
<dbReference type="PANTHER" id="PTHR44068">
    <property type="entry name" value="ZGC:194242"/>
    <property type="match status" value="1"/>
</dbReference>
<dbReference type="Proteomes" id="UP000730482">
    <property type="component" value="Unassembled WGS sequence"/>
</dbReference>
<proteinExistence type="predicted"/>
<accession>A0ABS5KP84</accession>
<evidence type="ECO:0000313" key="3">
    <source>
        <dbReference type="EMBL" id="MBS2547850.1"/>
    </source>
</evidence>
<dbReference type="InterPro" id="IPR029063">
    <property type="entry name" value="SAM-dependent_MTases_sf"/>
</dbReference>
<dbReference type="GO" id="GO:0032259">
    <property type="term" value="P:methylation"/>
    <property type="evidence" value="ECO:0007669"/>
    <property type="project" value="UniProtKB-KW"/>
</dbReference>
<evidence type="ECO:0000313" key="4">
    <source>
        <dbReference type="Proteomes" id="UP000730482"/>
    </source>
</evidence>
<dbReference type="Pfam" id="PF08241">
    <property type="entry name" value="Methyltransf_11"/>
    <property type="match status" value="1"/>
</dbReference>
<protein>
    <submittedName>
        <fullName evidence="3">Class I SAM-dependent methyltransferase</fullName>
    </submittedName>
</protein>
<dbReference type="RefSeq" id="WP_212009431.1">
    <property type="nucleotide sequence ID" value="NZ_JAAFYZ010000036.1"/>
</dbReference>
<dbReference type="InterPro" id="IPR050447">
    <property type="entry name" value="Erg6_SMT_methyltransf"/>
</dbReference>
<feature type="domain" description="Methyltransferase type 11" evidence="2">
    <location>
        <begin position="61"/>
        <end position="157"/>
    </location>
</feature>
<dbReference type="SUPFAM" id="SSF53335">
    <property type="entry name" value="S-adenosyl-L-methionine-dependent methyltransferases"/>
    <property type="match status" value="1"/>
</dbReference>
<dbReference type="GO" id="GO:0008168">
    <property type="term" value="F:methyltransferase activity"/>
    <property type="evidence" value="ECO:0007669"/>
    <property type="project" value="UniProtKB-KW"/>
</dbReference>
<evidence type="ECO:0000256" key="1">
    <source>
        <dbReference type="ARBA" id="ARBA00022679"/>
    </source>
</evidence>
<dbReference type="CDD" id="cd02440">
    <property type="entry name" value="AdoMet_MTases"/>
    <property type="match status" value="1"/>
</dbReference>
<keyword evidence="1" id="KW-0808">Transferase</keyword>
<dbReference type="EMBL" id="JAAFYZ010000036">
    <property type="protein sequence ID" value="MBS2547850.1"/>
    <property type="molecule type" value="Genomic_DNA"/>
</dbReference>
<keyword evidence="4" id="KW-1185">Reference proteome</keyword>
<keyword evidence="3" id="KW-0489">Methyltransferase</keyword>
<name>A0ABS5KP84_9ACTN</name>
<dbReference type="PANTHER" id="PTHR44068:SF11">
    <property type="entry name" value="GERANYL DIPHOSPHATE 2-C-METHYLTRANSFERASE"/>
    <property type="match status" value="1"/>
</dbReference>
<comment type="caution">
    <text evidence="3">The sequence shown here is derived from an EMBL/GenBank/DDBJ whole genome shotgun (WGS) entry which is preliminary data.</text>
</comment>
<evidence type="ECO:0000259" key="2">
    <source>
        <dbReference type="Pfam" id="PF08241"/>
    </source>
</evidence>
<reference evidence="3 4" key="1">
    <citation type="submission" date="2020-02" db="EMBL/GenBank/DDBJ databases">
        <title>Acidophilic actinobacteria isolated from forest soil.</title>
        <authorList>
            <person name="Golinska P."/>
        </authorList>
    </citation>
    <scope>NUCLEOTIDE SEQUENCE [LARGE SCALE GENOMIC DNA]</scope>
    <source>
        <strain evidence="3 4">NL8</strain>
    </source>
</reference>
<dbReference type="InterPro" id="IPR013216">
    <property type="entry name" value="Methyltransf_11"/>
</dbReference>
<organism evidence="3 4">
    <name type="scientific">Catenulispora pinistramenti</name>
    <dbReference type="NCBI Taxonomy" id="2705254"/>
    <lineage>
        <taxon>Bacteria</taxon>
        <taxon>Bacillati</taxon>
        <taxon>Actinomycetota</taxon>
        <taxon>Actinomycetes</taxon>
        <taxon>Catenulisporales</taxon>
        <taxon>Catenulisporaceae</taxon>
        <taxon>Catenulispora</taxon>
    </lineage>
</organism>
<dbReference type="Gene3D" id="3.40.50.150">
    <property type="entry name" value="Vaccinia Virus protein VP39"/>
    <property type="match status" value="1"/>
</dbReference>